<evidence type="ECO:0000313" key="11">
    <source>
        <dbReference type="Proteomes" id="UP000050969"/>
    </source>
</evidence>
<evidence type="ECO:0000256" key="4">
    <source>
        <dbReference type="ARBA" id="ARBA00022605"/>
    </source>
</evidence>
<dbReference type="GO" id="GO:0005737">
    <property type="term" value="C:cytoplasm"/>
    <property type="evidence" value="ECO:0007669"/>
    <property type="project" value="TreeGrafter"/>
</dbReference>
<dbReference type="InterPro" id="IPR010140">
    <property type="entry name" value="Histidinol_P_phosphatase_HisJ"/>
</dbReference>
<evidence type="ECO:0000313" key="10">
    <source>
        <dbReference type="EMBL" id="KRO18908.1"/>
    </source>
</evidence>
<dbReference type="SUPFAM" id="SSF89550">
    <property type="entry name" value="PHP domain-like"/>
    <property type="match status" value="1"/>
</dbReference>
<name>A0A0R2N1E1_9LACO</name>
<dbReference type="GO" id="GO:0000105">
    <property type="term" value="P:L-histidine biosynthetic process"/>
    <property type="evidence" value="ECO:0007669"/>
    <property type="project" value="UniProtKB-UniRule"/>
</dbReference>
<dbReference type="NCBIfam" id="NF005597">
    <property type="entry name" value="PRK07329.1"/>
    <property type="match status" value="1"/>
</dbReference>
<dbReference type="STRING" id="1293598.IV56_GL000060"/>
<sequence>MTYYDQHLHTNFSFDSDADLEQYLTQTTRPVVTTEHLEFHNPDAQFQDSQPDYAAYLAKMARMKQRYPNQLLRGIEVGFYQPALPQIKAYLAANQYDLTLLSFHHDGQHDYQHASFRTLDPKQHVQTYYQRMLDGLAQFHDADVLAHFDYGLRVLDVNPEQLTDWAKPQLMQLFAHMVEWQLAFELNTKSMYRWHNQALYATVIPWYLEAGGELFTIGSDAHEASKYAAHFDDAVAMLHELGVDHIVTYQNHRPSAVSI</sequence>
<dbReference type="EC" id="3.1.3.15" evidence="3 8"/>
<comment type="similarity">
    <text evidence="2 8">Belongs to the PHP hydrolase family. HisK subfamily.</text>
</comment>
<dbReference type="EMBL" id="JQCE01000001">
    <property type="protein sequence ID" value="KRO18908.1"/>
    <property type="molecule type" value="Genomic_DNA"/>
</dbReference>
<dbReference type="PANTHER" id="PTHR21039:SF0">
    <property type="entry name" value="HISTIDINOL-PHOSPHATASE"/>
    <property type="match status" value="1"/>
</dbReference>
<keyword evidence="11" id="KW-1185">Reference proteome</keyword>
<evidence type="ECO:0000256" key="2">
    <source>
        <dbReference type="ARBA" id="ARBA00009152"/>
    </source>
</evidence>
<comment type="catalytic activity">
    <reaction evidence="7 8">
        <text>L-histidinol phosphate + H2O = L-histidinol + phosphate</text>
        <dbReference type="Rhea" id="RHEA:14465"/>
        <dbReference type="ChEBI" id="CHEBI:15377"/>
        <dbReference type="ChEBI" id="CHEBI:43474"/>
        <dbReference type="ChEBI" id="CHEBI:57699"/>
        <dbReference type="ChEBI" id="CHEBI:57980"/>
        <dbReference type="EC" id="3.1.3.15"/>
    </reaction>
</comment>
<evidence type="ECO:0000256" key="6">
    <source>
        <dbReference type="ARBA" id="ARBA00023102"/>
    </source>
</evidence>
<accession>A0A0R2N1E1</accession>
<comment type="pathway">
    <text evidence="1 8">Amino-acid biosynthesis; L-histidine biosynthesis; L-histidine from 5-phospho-alpha-D-ribose 1-diphosphate: step 8/9.</text>
</comment>
<comment type="caution">
    <text evidence="10">The sequence shown here is derived from an EMBL/GenBank/DDBJ whole genome shotgun (WGS) entry which is preliminary data.</text>
</comment>
<evidence type="ECO:0000256" key="7">
    <source>
        <dbReference type="ARBA" id="ARBA00049158"/>
    </source>
</evidence>
<evidence type="ECO:0000256" key="8">
    <source>
        <dbReference type="RuleBase" id="RU366003"/>
    </source>
</evidence>
<dbReference type="Pfam" id="PF02811">
    <property type="entry name" value="PHP"/>
    <property type="match status" value="1"/>
</dbReference>
<dbReference type="Gene3D" id="3.20.20.140">
    <property type="entry name" value="Metal-dependent hydrolases"/>
    <property type="match status" value="1"/>
</dbReference>
<feature type="domain" description="PHP" evidence="9">
    <location>
        <begin position="5"/>
        <end position="188"/>
    </location>
</feature>
<keyword evidence="4 8" id="KW-0028">Amino-acid biosynthesis</keyword>
<organism evidence="10 11">
    <name type="scientific">Lacticaseibacillus saniviri JCM 17471 = DSM 24301</name>
    <dbReference type="NCBI Taxonomy" id="1293598"/>
    <lineage>
        <taxon>Bacteria</taxon>
        <taxon>Bacillati</taxon>
        <taxon>Bacillota</taxon>
        <taxon>Bacilli</taxon>
        <taxon>Lactobacillales</taxon>
        <taxon>Lactobacillaceae</taxon>
        <taxon>Lacticaseibacillus</taxon>
    </lineage>
</organism>
<gene>
    <name evidence="10" type="ORF">IV56_GL000060</name>
</gene>
<dbReference type="GO" id="GO:0004401">
    <property type="term" value="F:histidinol-phosphatase activity"/>
    <property type="evidence" value="ECO:0007669"/>
    <property type="project" value="UniProtKB-UniRule"/>
</dbReference>
<evidence type="ECO:0000259" key="9">
    <source>
        <dbReference type="Pfam" id="PF02811"/>
    </source>
</evidence>
<dbReference type="RefSeq" id="WP_054777068.1">
    <property type="nucleotide sequence ID" value="NZ_BBBX01000007.1"/>
</dbReference>
<keyword evidence="6 8" id="KW-0368">Histidine biosynthesis</keyword>
<dbReference type="InterPro" id="IPR016195">
    <property type="entry name" value="Pol/histidinol_Pase-like"/>
</dbReference>
<dbReference type="OrthoDB" id="9775255at2"/>
<keyword evidence="5 8" id="KW-0378">Hydrolase</keyword>
<dbReference type="PANTHER" id="PTHR21039">
    <property type="entry name" value="HISTIDINOL PHOSPHATASE-RELATED"/>
    <property type="match status" value="1"/>
</dbReference>
<dbReference type="AlphaFoldDB" id="A0A0R2N1E1"/>
<protein>
    <recommendedName>
        <fullName evidence="3 8">Histidinol-phosphatase</fullName>
        <shortName evidence="8">HolPase</shortName>
        <ecNumber evidence="3 8">3.1.3.15</ecNumber>
    </recommendedName>
</protein>
<dbReference type="InterPro" id="IPR004013">
    <property type="entry name" value="PHP_dom"/>
</dbReference>
<reference evidence="10 11" key="1">
    <citation type="journal article" date="2015" name="Genome Announc.">
        <title>Expanding the biotechnology potential of lactobacilli through comparative genomics of 213 strains and associated genera.</title>
        <authorList>
            <person name="Sun Z."/>
            <person name="Harris H.M."/>
            <person name="McCann A."/>
            <person name="Guo C."/>
            <person name="Argimon S."/>
            <person name="Zhang W."/>
            <person name="Yang X."/>
            <person name="Jeffery I.B."/>
            <person name="Cooney J.C."/>
            <person name="Kagawa T.F."/>
            <person name="Liu W."/>
            <person name="Song Y."/>
            <person name="Salvetti E."/>
            <person name="Wrobel A."/>
            <person name="Rasinkangas P."/>
            <person name="Parkhill J."/>
            <person name="Rea M.C."/>
            <person name="O'Sullivan O."/>
            <person name="Ritari J."/>
            <person name="Douillard F.P."/>
            <person name="Paul Ross R."/>
            <person name="Yang R."/>
            <person name="Briner A.E."/>
            <person name="Felis G.E."/>
            <person name="de Vos W.M."/>
            <person name="Barrangou R."/>
            <person name="Klaenhammer T.R."/>
            <person name="Caufield P.W."/>
            <person name="Cui Y."/>
            <person name="Zhang H."/>
            <person name="O'Toole P.W."/>
        </authorList>
    </citation>
    <scope>NUCLEOTIDE SEQUENCE [LARGE SCALE GENOMIC DNA]</scope>
    <source>
        <strain evidence="10 11">DSM 24301</strain>
    </source>
</reference>
<evidence type="ECO:0000256" key="3">
    <source>
        <dbReference type="ARBA" id="ARBA00013085"/>
    </source>
</evidence>
<evidence type="ECO:0000256" key="1">
    <source>
        <dbReference type="ARBA" id="ARBA00004970"/>
    </source>
</evidence>
<dbReference type="PATRIC" id="fig|1293598.4.peg.60"/>
<dbReference type="Proteomes" id="UP000050969">
    <property type="component" value="Unassembled WGS sequence"/>
</dbReference>
<dbReference type="UniPathway" id="UPA00031">
    <property type="reaction ID" value="UER00013"/>
</dbReference>
<proteinExistence type="inferred from homology"/>
<evidence type="ECO:0000256" key="5">
    <source>
        <dbReference type="ARBA" id="ARBA00022801"/>
    </source>
</evidence>